<dbReference type="InterPro" id="IPR013249">
    <property type="entry name" value="RNA_pol_sigma70_r4_t2"/>
</dbReference>
<name>A0A2N3KWH3_9PROT</name>
<dbReference type="CDD" id="cd06171">
    <property type="entry name" value="Sigma70_r4"/>
    <property type="match status" value="1"/>
</dbReference>
<dbReference type="InterPro" id="IPR014284">
    <property type="entry name" value="RNA_pol_sigma-70_dom"/>
</dbReference>
<protein>
    <submittedName>
        <fullName evidence="8">Fec I</fullName>
    </submittedName>
</protein>
<dbReference type="AlphaFoldDB" id="A0A2N3KWH3"/>
<evidence type="ECO:0000259" key="5">
    <source>
        <dbReference type="Pfam" id="PF04542"/>
    </source>
</evidence>
<evidence type="ECO:0000256" key="4">
    <source>
        <dbReference type="ARBA" id="ARBA00023163"/>
    </source>
</evidence>
<evidence type="ECO:0000256" key="3">
    <source>
        <dbReference type="ARBA" id="ARBA00023082"/>
    </source>
</evidence>
<dbReference type="Pfam" id="PF08281">
    <property type="entry name" value="Sigma70_r4_2"/>
    <property type="match status" value="1"/>
</dbReference>
<keyword evidence="4" id="KW-0804">Transcription</keyword>
<dbReference type="InterPro" id="IPR036388">
    <property type="entry name" value="WH-like_DNA-bd_sf"/>
</dbReference>
<dbReference type="Proteomes" id="UP000233597">
    <property type="component" value="Unassembled WGS sequence"/>
</dbReference>
<dbReference type="NCBIfam" id="TIGR02937">
    <property type="entry name" value="sigma70-ECF"/>
    <property type="match status" value="1"/>
</dbReference>
<dbReference type="Gene3D" id="1.10.1740.10">
    <property type="match status" value="1"/>
</dbReference>
<dbReference type="GO" id="GO:0016987">
    <property type="term" value="F:sigma factor activity"/>
    <property type="evidence" value="ECO:0007669"/>
    <property type="project" value="UniProtKB-KW"/>
</dbReference>
<dbReference type="PANTHER" id="PTHR43133">
    <property type="entry name" value="RNA POLYMERASE ECF-TYPE SIGMA FACTO"/>
    <property type="match status" value="1"/>
</dbReference>
<dbReference type="InterPro" id="IPR039425">
    <property type="entry name" value="RNA_pol_sigma-70-like"/>
</dbReference>
<dbReference type="SUPFAM" id="SSF88659">
    <property type="entry name" value="Sigma3 and sigma4 domains of RNA polymerase sigma factors"/>
    <property type="match status" value="1"/>
</dbReference>
<evidence type="ECO:0000313" key="7">
    <source>
        <dbReference type="EMBL" id="AUG55250.1"/>
    </source>
</evidence>
<keyword evidence="9" id="KW-1185">Reference proteome</keyword>
<keyword evidence="2" id="KW-0805">Transcription regulation</keyword>
<dbReference type="InterPro" id="IPR007627">
    <property type="entry name" value="RNA_pol_sigma70_r2"/>
</dbReference>
<dbReference type="InterPro" id="IPR013325">
    <property type="entry name" value="RNA_pol_sigma_r2"/>
</dbReference>
<evidence type="ECO:0000256" key="1">
    <source>
        <dbReference type="ARBA" id="ARBA00010641"/>
    </source>
</evidence>
<evidence type="ECO:0000313" key="8">
    <source>
        <dbReference type="EMBL" id="PKR54840.1"/>
    </source>
</evidence>
<organism evidence="8 10">
    <name type="scientific">Thalassospira marina</name>
    <dbReference type="NCBI Taxonomy" id="2048283"/>
    <lineage>
        <taxon>Bacteria</taxon>
        <taxon>Pseudomonadati</taxon>
        <taxon>Pseudomonadota</taxon>
        <taxon>Alphaproteobacteria</taxon>
        <taxon>Rhodospirillales</taxon>
        <taxon>Thalassospiraceae</taxon>
        <taxon>Thalassospira</taxon>
    </lineage>
</organism>
<keyword evidence="3" id="KW-0731">Sigma factor</keyword>
<dbReference type="RefSeq" id="WP_101265630.1">
    <property type="nucleotide sequence ID" value="NZ_CP024199.1"/>
</dbReference>
<gene>
    <name evidence="8" type="ORF">COO20_08360</name>
    <name evidence="7" type="ORF">CSC3H3_19950</name>
</gene>
<sequence length="192" mass="22485">MALPVRTPAKWSFACRFVSKVRLVAHWDINQLFRKYQVRLRHFVQKRKLAWYTADDIVQDTFLRIVATPTLPDVKYAQSYLYRTAQNLVVDHFRRERILKFVPDAEKSLEFMASDDPLPDQIAWSRQELRQLQAAINKLPSPTREVFVLARLEGKTYVEIGEKLGIPPQTAFSRMVRALTLLRDETRPGEKN</sequence>
<accession>A0A2N3KWH3</accession>
<reference evidence="8 10" key="1">
    <citation type="submission" date="2017-09" db="EMBL/GenBank/DDBJ databases">
        <title>Biodiversity and function of Thalassospira species in the particle-attached aromatic-hydrocarbon-degrading consortia from the surface seawater of the South China Sea.</title>
        <authorList>
            <person name="Dong C."/>
            <person name="Liu R."/>
            <person name="Shao Z."/>
        </authorList>
    </citation>
    <scope>NUCLEOTIDE SEQUENCE [LARGE SCALE GENOMIC DNA]</scope>
    <source>
        <strain evidence="8 10">CSC1P2</strain>
    </source>
</reference>
<dbReference type="SUPFAM" id="SSF88946">
    <property type="entry name" value="Sigma2 domain of RNA polymerase sigma factors"/>
    <property type="match status" value="1"/>
</dbReference>
<evidence type="ECO:0000313" key="10">
    <source>
        <dbReference type="Proteomes" id="UP000233597"/>
    </source>
</evidence>
<dbReference type="GO" id="GO:0006352">
    <property type="term" value="P:DNA-templated transcription initiation"/>
    <property type="evidence" value="ECO:0007669"/>
    <property type="project" value="InterPro"/>
</dbReference>
<feature type="domain" description="RNA polymerase sigma factor 70 region 4 type 2" evidence="6">
    <location>
        <begin position="130"/>
        <end position="181"/>
    </location>
</feature>
<dbReference type="Proteomes" id="UP000233458">
    <property type="component" value="Chromosome"/>
</dbReference>
<dbReference type="EMBL" id="CP024199">
    <property type="protein sequence ID" value="AUG55250.1"/>
    <property type="molecule type" value="Genomic_DNA"/>
</dbReference>
<proteinExistence type="inferred from homology"/>
<evidence type="ECO:0000313" key="9">
    <source>
        <dbReference type="Proteomes" id="UP000233458"/>
    </source>
</evidence>
<evidence type="ECO:0000259" key="6">
    <source>
        <dbReference type="Pfam" id="PF08281"/>
    </source>
</evidence>
<dbReference type="OrthoDB" id="9794372at2"/>
<comment type="similarity">
    <text evidence="1">Belongs to the sigma-70 factor family. ECF subfamily.</text>
</comment>
<dbReference type="Gene3D" id="1.10.10.10">
    <property type="entry name" value="Winged helix-like DNA-binding domain superfamily/Winged helix DNA-binding domain"/>
    <property type="match status" value="1"/>
</dbReference>
<dbReference type="KEGG" id="thac:CSC3H3_19950"/>
<dbReference type="EMBL" id="NWTK01000004">
    <property type="protein sequence ID" value="PKR54840.1"/>
    <property type="molecule type" value="Genomic_DNA"/>
</dbReference>
<reference evidence="7 9" key="2">
    <citation type="submission" date="2017-10" db="EMBL/GenBank/DDBJ databases">
        <title>Biodiversity and function of Thalassospira species in the particle-attached aromatic-hydrocarbon-degrading consortia from the surface seawater of the China South Sea.</title>
        <authorList>
            <person name="Dong C."/>
            <person name="Liu R."/>
            <person name="Shao Z."/>
        </authorList>
    </citation>
    <scope>NUCLEOTIDE SEQUENCE [LARGE SCALE GENOMIC DNA]</scope>
    <source>
        <strain evidence="7 9">CSC3H3</strain>
    </source>
</reference>
<feature type="domain" description="RNA polymerase sigma-70 region 2" evidence="5">
    <location>
        <begin position="32"/>
        <end position="97"/>
    </location>
</feature>
<dbReference type="Pfam" id="PF04542">
    <property type="entry name" value="Sigma70_r2"/>
    <property type="match status" value="1"/>
</dbReference>
<dbReference type="GO" id="GO:0003677">
    <property type="term" value="F:DNA binding"/>
    <property type="evidence" value="ECO:0007669"/>
    <property type="project" value="InterPro"/>
</dbReference>
<evidence type="ECO:0000256" key="2">
    <source>
        <dbReference type="ARBA" id="ARBA00023015"/>
    </source>
</evidence>
<dbReference type="InterPro" id="IPR013324">
    <property type="entry name" value="RNA_pol_sigma_r3/r4-like"/>
</dbReference>
<dbReference type="PANTHER" id="PTHR43133:SF63">
    <property type="entry name" value="RNA POLYMERASE SIGMA FACTOR FECI-RELATED"/>
    <property type="match status" value="1"/>
</dbReference>